<dbReference type="Proteomes" id="UP001162030">
    <property type="component" value="Chromosome"/>
</dbReference>
<gene>
    <name evidence="2" type="ORF">MSZNOR_1450</name>
</gene>
<dbReference type="EMBL" id="OX458333">
    <property type="protein sequence ID" value="CAI8793610.1"/>
    <property type="molecule type" value="Genomic_DNA"/>
</dbReference>
<keyword evidence="3" id="KW-1185">Reference proteome</keyword>
<accession>A0ABM9HZP6</accession>
<feature type="transmembrane region" description="Helical" evidence="1">
    <location>
        <begin position="126"/>
        <end position="149"/>
    </location>
</feature>
<feature type="transmembrane region" description="Helical" evidence="1">
    <location>
        <begin position="25"/>
        <end position="53"/>
    </location>
</feature>
<keyword evidence="1" id="KW-0472">Membrane</keyword>
<proteinExistence type="predicted"/>
<dbReference type="RefSeq" id="WP_026609084.1">
    <property type="nucleotide sequence ID" value="NZ_OX458333.1"/>
</dbReference>
<protein>
    <submittedName>
        <fullName evidence="2">Uncharacterized protein</fullName>
    </submittedName>
</protein>
<sequence length="155" mass="16033">MSNSFAPPTIYFDDFTVERGSPLKAILLALAVDFGGTLLSAVLIGMIYAISLISSGTSEDYVAVTLQNVSPNSWPSVAGAAVCILFSVLGGFVCARVAKHAEYKLGGVVAAISIAVGLWMENVQLSVLMNVFSAVITTGAVMFGVRLGIARNAAG</sequence>
<organism evidence="2 3">
    <name type="scientific">Methylocaldum szegediense</name>
    <dbReference type="NCBI Taxonomy" id="73780"/>
    <lineage>
        <taxon>Bacteria</taxon>
        <taxon>Pseudomonadati</taxon>
        <taxon>Pseudomonadota</taxon>
        <taxon>Gammaproteobacteria</taxon>
        <taxon>Methylococcales</taxon>
        <taxon>Methylococcaceae</taxon>
        <taxon>Methylocaldum</taxon>
    </lineage>
</organism>
<keyword evidence="1" id="KW-0812">Transmembrane</keyword>
<evidence type="ECO:0000256" key="1">
    <source>
        <dbReference type="SAM" id="Phobius"/>
    </source>
</evidence>
<name>A0ABM9HZP6_9GAMM</name>
<feature type="transmembrane region" description="Helical" evidence="1">
    <location>
        <begin position="73"/>
        <end position="94"/>
    </location>
</feature>
<keyword evidence="1" id="KW-1133">Transmembrane helix</keyword>
<evidence type="ECO:0000313" key="3">
    <source>
        <dbReference type="Proteomes" id="UP001162030"/>
    </source>
</evidence>
<feature type="transmembrane region" description="Helical" evidence="1">
    <location>
        <begin position="101"/>
        <end position="120"/>
    </location>
</feature>
<evidence type="ECO:0000313" key="2">
    <source>
        <dbReference type="EMBL" id="CAI8793610.1"/>
    </source>
</evidence>
<reference evidence="2 3" key="1">
    <citation type="submission" date="2023-03" db="EMBL/GenBank/DDBJ databases">
        <authorList>
            <person name="Pearce D."/>
        </authorList>
    </citation>
    <scope>NUCLEOTIDE SEQUENCE [LARGE SCALE GENOMIC DNA]</scope>
    <source>
        <strain evidence="2">Msz</strain>
    </source>
</reference>